<keyword evidence="5" id="KW-0472">Membrane</keyword>
<feature type="domain" description="Methyl-accepting transducer" evidence="6">
    <location>
        <begin position="276"/>
        <end position="512"/>
    </location>
</feature>
<dbReference type="InterPro" id="IPR003660">
    <property type="entry name" value="HAMP_dom"/>
</dbReference>
<keyword evidence="4" id="KW-0175">Coiled coil</keyword>
<keyword evidence="5" id="KW-0812">Transmembrane</keyword>
<dbReference type="Proteomes" id="UP000782705">
    <property type="component" value="Unassembled WGS sequence"/>
</dbReference>
<gene>
    <name evidence="8" type="ORF">BAU17_08695</name>
</gene>
<dbReference type="SMART" id="SM00304">
    <property type="entry name" value="HAMP"/>
    <property type="match status" value="1"/>
</dbReference>
<dbReference type="SMART" id="SM00283">
    <property type="entry name" value="MA"/>
    <property type="match status" value="1"/>
</dbReference>
<comment type="caution">
    <text evidence="8">The sequence shown here is derived from an EMBL/GenBank/DDBJ whole genome shotgun (WGS) entry which is preliminary data.</text>
</comment>
<keyword evidence="1 3" id="KW-0807">Transducer</keyword>
<dbReference type="InterPro" id="IPR004089">
    <property type="entry name" value="MCPsignal_dom"/>
</dbReference>
<sequence length="562" mass="61133">MSVGKKLNVSFISLIVLLAISIGSTFINLNKIDKEVEEALDYRLTQLNYISEIRYEVGMQANHIRSVILDPKSKVNRENLDLAASNLDTALAELGKMIHSEEFRTHWEDANADNDAVNQLIPKIVEAVNQEDMRTAQNLVNTEMQEINTAMFTAAEEMLDYQTKQMNEINQRTNKSVRLAQLISFTILIISIVAAVFLIMYVRRTITKPLLGVIQVAKAFGEGNLATEDVEVHSNDEIGQLAKIFNESKHTFAQLLSRIQSSADQLSASSQELSASSEEVLATTEEVSRQASETADVAQNSASAANESAIAMDETAQGVQRIAEASQVLFDSSNHTNQSAQNGSQVITQAQEQMQSINQSTVSVNELVQKLAEETEEIENIINIITNLTDQTNLLALNATIEAARAGEQGRGFLVVADEVRKLAEESKQSATSINRLTTEIKNDTKNVAKAMETTLPAVEKGVSVIQDAGTAFESIVGAVQEMSNQIQDISTTAEELSASAEEVSASVSEISTGSQLTSGNIDTIASAMEEQAETINDVANVAMSLSQTAQYLQSEAQKFTV</sequence>
<organism evidence="8 9">
    <name type="scientific">Candidatus Enterococcus willemsii</name>
    <dbReference type="NCBI Taxonomy" id="1857215"/>
    <lineage>
        <taxon>Bacteria</taxon>
        <taxon>Bacillati</taxon>
        <taxon>Bacillota</taxon>
        <taxon>Bacilli</taxon>
        <taxon>Lactobacillales</taxon>
        <taxon>Enterococcaceae</taxon>
        <taxon>Enterococcus</taxon>
    </lineage>
</organism>
<feature type="domain" description="HAMP" evidence="7">
    <location>
        <begin position="204"/>
        <end position="257"/>
    </location>
</feature>
<comment type="similarity">
    <text evidence="2">Belongs to the methyl-accepting chemotaxis (MCP) protein family.</text>
</comment>
<evidence type="ECO:0000256" key="4">
    <source>
        <dbReference type="SAM" id="Coils"/>
    </source>
</evidence>
<keyword evidence="9" id="KW-1185">Reference proteome</keyword>
<reference evidence="8 9" key="1">
    <citation type="submission" date="2016-06" db="EMBL/GenBank/DDBJ databases">
        <title>Four novel species of enterococci isolated from chicken manure.</title>
        <authorList>
            <person name="Van Tyne D."/>
        </authorList>
    </citation>
    <scope>NUCLEOTIDE SEQUENCE [LARGE SCALE GENOMIC DNA]</scope>
    <source>
        <strain evidence="8 9">CU12B</strain>
    </source>
</reference>
<evidence type="ECO:0000313" key="9">
    <source>
        <dbReference type="Proteomes" id="UP000782705"/>
    </source>
</evidence>
<dbReference type="CDD" id="cd06225">
    <property type="entry name" value="HAMP"/>
    <property type="match status" value="1"/>
</dbReference>
<dbReference type="InterPro" id="IPR024478">
    <property type="entry name" value="HlyB_4HB_MCP"/>
</dbReference>
<feature type="transmembrane region" description="Helical" evidence="5">
    <location>
        <begin position="179"/>
        <end position="202"/>
    </location>
</feature>
<keyword evidence="5" id="KW-1133">Transmembrane helix</keyword>
<evidence type="ECO:0000256" key="2">
    <source>
        <dbReference type="ARBA" id="ARBA00029447"/>
    </source>
</evidence>
<evidence type="ECO:0000256" key="5">
    <source>
        <dbReference type="SAM" id="Phobius"/>
    </source>
</evidence>
<dbReference type="Pfam" id="PF00015">
    <property type="entry name" value="MCPsignal"/>
    <property type="match status" value="1"/>
</dbReference>
<evidence type="ECO:0000259" key="6">
    <source>
        <dbReference type="PROSITE" id="PS50111"/>
    </source>
</evidence>
<feature type="coiled-coil region" evidence="4">
    <location>
        <begin position="364"/>
        <end position="391"/>
    </location>
</feature>
<evidence type="ECO:0000256" key="1">
    <source>
        <dbReference type="ARBA" id="ARBA00023224"/>
    </source>
</evidence>
<dbReference type="PANTHER" id="PTHR32089:SF112">
    <property type="entry name" value="LYSOZYME-LIKE PROTEIN-RELATED"/>
    <property type="match status" value="1"/>
</dbReference>
<dbReference type="Gene3D" id="1.10.287.950">
    <property type="entry name" value="Methyl-accepting chemotaxis protein"/>
    <property type="match status" value="1"/>
</dbReference>
<dbReference type="PROSITE" id="PS50885">
    <property type="entry name" value="HAMP"/>
    <property type="match status" value="1"/>
</dbReference>
<dbReference type="Pfam" id="PF00672">
    <property type="entry name" value="HAMP"/>
    <property type="match status" value="1"/>
</dbReference>
<evidence type="ECO:0008006" key="10">
    <source>
        <dbReference type="Google" id="ProtNLM"/>
    </source>
</evidence>
<proteinExistence type="inferred from homology"/>
<dbReference type="PROSITE" id="PS50111">
    <property type="entry name" value="CHEMOTAXIS_TRANSDUC_2"/>
    <property type="match status" value="1"/>
</dbReference>
<dbReference type="Gene3D" id="6.10.340.10">
    <property type="match status" value="1"/>
</dbReference>
<dbReference type="PANTHER" id="PTHR32089">
    <property type="entry name" value="METHYL-ACCEPTING CHEMOTAXIS PROTEIN MCPB"/>
    <property type="match status" value="1"/>
</dbReference>
<dbReference type="RefSeq" id="WP_161902308.1">
    <property type="nucleotide sequence ID" value="NZ_MAEL01000042.1"/>
</dbReference>
<dbReference type="EMBL" id="MAEL01000042">
    <property type="protein sequence ID" value="KAF1303293.1"/>
    <property type="molecule type" value="Genomic_DNA"/>
</dbReference>
<evidence type="ECO:0000313" key="8">
    <source>
        <dbReference type="EMBL" id="KAF1303293.1"/>
    </source>
</evidence>
<accession>A0ABQ6YZN3</accession>
<name>A0ABQ6YZN3_9ENTE</name>
<dbReference type="SUPFAM" id="SSF58104">
    <property type="entry name" value="Methyl-accepting chemotaxis protein (MCP) signaling domain"/>
    <property type="match status" value="1"/>
</dbReference>
<evidence type="ECO:0000259" key="7">
    <source>
        <dbReference type="PROSITE" id="PS50885"/>
    </source>
</evidence>
<evidence type="ECO:0000256" key="3">
    <source>
        <dbReference type="PROSITE-ProRule" id="PRU00284"/>
    </source>
</evidence>
<protein>
    <recommendedName>
        <fullName evidence="10">Methyl-accepting chemotaxis protein</fullName>
    </recommendedName>
</protein>
<dbReference type="Pfam" id="PF12729">
    <property type="entry name" value="4HB_MCP_1"/>
    <property type="match status" value="1"/>
</dbReference>
<feature type="transmembrane region" description="Helical" evidence="5">
    <location>
        <begin position="7"/>
        <end position="27"/>
    </location>
</feature>